<dbReference type="EMBL" id="STFF01000007">
    <property type="protein sequence ID" value="THU34741.1"/>
    <property type="molecule type" value="Genomic_DNA"/>
</dbReference>
<name>A0A4S8HJG6_9BACT</name>
<organism evidence="2 3">
    <name type="scientific">Niastella caeni</name>
    <dbReference type="NCBI Taxonomy" id="2569763"/>
    <lineage>
        <taxon>Bacteria</taxon>
        <taxon>Pseudomonadati</taxon>
        <taxon>Bacteroidota</taxon>
        <taxon>Chitinophagia</taxon>
        <taxon>Chitinophagales</taxon>
        <taxon>Chitinophagaceae</taxon>
        <taxon>Niastella</taxon>
    </lineage>
</organism>
<feature type="domain" description="Thioredoxin-like fold" evidence="1">
    <location>
        <begin position="64"/>
        <end position="169"/>
    </location>
</feature>
<dbReference type="Pfam" id="PF13098">
    <property type="entry name" value="Thioredoxin_2"/>
    <property type="match status" value="1"/>
</dbReference>
<dbReference type="Proteomes" id="UP000306918">
    <property type="component" value="Unassembled WGS sequence"/>
</dbReference>
<accession>A0A4S8HJG6</accession>
<dbReference type="AlphaFoldDB" id="A0A4S8HJG6"/>
<reference evidence="2 3" key="1">
    <citation type="submission" date="2019-04" db="EMBL/GenBank/DDBJ databases">
        <title>Niastella caeni sp. nov., isolated from activated sludge.</title>
        <authorList>
            <person name="Sheng M."/>
        </authorList>
    </citation>
    <scope>NUCLEOTIDE SEQUENCE [LARGE SCALE GENOMIC DNA]</scope>
    <source>
        <strain evidence="2 3">HX-2-15</strain>
    </source>
</reference>
<dbReference type="InterPro" id="IPR036249">
    <property type="entry name" value="Thioredoxin-like_sf"/>
</dbReference>
<evidence type="ECO:0000259" key="1">
    <source>
        <dbReference type="Pfam" id="PF13098"/>
    </source>
</evidence>
<evidence type="ECO:0000313" key="3">
    <source>
        <dbReference type="Proteomes" id="UP000306918"/>
    </source>
</evidence>
<dbReference type="InterPro" id="IPR012336">
    <property type="entry name" value="Thioredoxin-like_fold"/>
</dbReference>
<protein>
    <submittedName>
        <fullName evidence="2">Redoxin domain-containing protein</fullName>
    </submittedName>
</protein>
<keyword evidence="3" id="KW-1185">Reference proteome</keyword>
<dbReference type="SUPFAM" id="SSF52833">
    <property type="entry name" value="Thioredoxin-like"/>
    <property type="match status" value="1"/>
</dbReference>
<comment type="caution">
    <text evidence="2">The sequence shown here is derived from an EMBL/GenBank/DDBJ whole genome shotgun (WGS) entry which is preliminary data.</text>
</comment>
<evidence type="ECO:0000313" key="2">
    <source>
        <dbReference type="EMBL" id="THU34741.1"/>
    </source>
</evidence>
<gene>
    <name evidence="2" type="ORF">FAM09_22345</name>
</gene>
<sequence>MSNAESLLKRSCMKHTALLIILVCLSSCLSKKREKTKLEGKLMPSFNLLLLDSGAHFNTNNIPKGMPIVIFYFSPECPICRAETEEIVTNIKSLANIQFYIITHFPLEQIKIYYDRYKLKKYRNITLGCDYNLDFGNYFKVQRVPYIAIYSNDKRLKQVLTGKVSTDVIKEIAFK</sequence>
<proteinExistence type="predicted"/>
<dbReference type="Gene3D" id="3.40.30.10">
    <property type="entry name" value="Glutaredoxin"/>
    <property type="match status" value="1"/>
</dbReference>
<dbReference type="OrthoDB" id="662072at2"/>